<dbReference type="EMBL" id="ADVK01000010">
    <property type="protein sequence ID" value="EFG96179.1"/>
    <property type="molecule type" value="Genomic_DNA"/>
</dbReference>
<comment type="caution">
    <text evidence="1">The sequence shown here is derived from an EMBL/GenBank/DDBJ whole genome shotgun (WGS) entry which is preliminary data.</text>
</comment>
<reference evidence="1 2" key="1">
    <citation type="submission" date="2010-04" db="EMBL/GenBank/DDBJ databases">
        <authorList>
            <person name="Qin X."/>
            <person name="Bachman B."/>
            <person name="Battles P."/>
            <person name="Bell A."/>
            <person name="Bess C."/>
            <person name="Bickham C."/>
            <person name="Chaboub L."/>
            <person name="Chen D."/>
            <person name="Coyle M."/>
            <person name="Deiros D.R."/>
            <person name="Dinh H."/>
            <person name="Forbes L."/>
            <person name="Fowler G."/>
            <person name="Francisco L."/>
            <person name="Fu Q."/>
            <person name="Gubbala S."/>
            <person name="Hale W."/>
            <person name="Han Y."/>
            <person name="Hemphill L."/>
            <person name="Highlander S.K."/>
            <person name="Hirani K."/>
            <person name="Hogues M."/>
            <person name="Jackson L."/>
            <person name="Jakkamsetti A."/>
            <person name="Javaid M."/>
            <person name="Jiang H."/>
            <person name="Korchina V."/>
            <person name="Kovar C."/>
            <person name="Lara F."/>
            <person name="Lee S."/>
            <person name="Mata R."/>
            <person name="Mathew T."/>
            <person name="Moen C."/>
            <person name="Morales K."/>
            <person name="Munidasa M."/>
            <person name="Nazareth L."/>
            <person name="Ngo R."/>
            <person name="Nguyen L."/>
            <person name="Okwuonu G."/>
            <person name="Ongeri F."/>
            <person name="Patil S."/>
            <person name="Petrosino J."/>
            <person name="Pham C."/>
            <person name="Pham P."/>
            <person name="Pu L.-L."/>
            <person name="Puazo M."/>
            <person name="Raj R."/>
            <person name="Reid J."/>
            <person name="Rouhana J."/>
            <person name="Saada N."/>
            <person name="Shang Y."/>
            <person name="Simmons D."/>
            <person name="Thornton R."/>
            <person name="Warren J."/>
            <person name="Weissenberger G."/>
            <person name="Zhang J."/>
            <person name="Zhang L."/>
            <person name="Zhou C."/>
            <person name="Zhu D."/>
            <person name="Muzny D."/>
            <person name="Worley K."/>
            <person name="Gibbs R."/>
        </authorList>
    </citation>
    <scope>NUCLEOTIDE SEQUENCE [LARGE SCALE GENOMIC DNA]</scope>
    <source>
        <strain evidence="2">ATCC 23726 / VPI 4351</strain>
    </source>
</reference>
<proteinExistence type="predicted"/>
<sequence length="78" mass="9467">MSSNYIDPISGKSLSIEEVLEENKTDEDLQNIIYLYYYHKILKIGYLEEIEKNNLVFQNYQKFLENLIKLLQRENYQK</sequence>
<organism evidence="1 2">
    <name type="scientific">Fusobacterium nucleatum subsp. nucleatum (strain ATCC 23726 / VPI 4351)</name>
    <dbReference type="NCBI Taxonomy" id="525283"/>
    <lineage>
        <taxon>Bacteria</taxon>
        <taxon>Fusobacteriati</taxon>
        <taxon>Fusobacteriota</taxon>
        <taxon>Fusobacteriia</taxon>
        <taxon>Fusobacteriales</taxon>
        <taxon>Fusobacteriaceae</taxon>
        <taxon>Fusobacterium</taxon>
    </lineage>
</organism>
<name>D5RAT6_FUSN2</name>
<protein>
    <submittedName>
        <fullName evidence="1">Uncharacterized protein</fullName>
    </submittedName>
</protein>
<dbReference type="Proteomes" id="UP000003643">
    <property type="component" value="Unassembled WGS sequence"/>
</dbReference>
<accession>D5RAT6</accession>
<dbReference type="RefSeq" id="WP_005902069.1">
    <property type="nucleotide sequence ID" value="NZ_ADVK01000010.1"/>
</dbReference>
<evidence type="ECO:0000313" key="2">
    <source>
        <dbReference type="Proteomes" id="UP000003643"/>
    </source>
</evidence>
<evidence type="ECO:0000313" key="1">
    <source>
        <dbReference type="EMBL" id="EFG96179.1"/>
    </source>
</evidence>
<dbReference type="AlphaFoldDB" id="D5RAT6"/>
<gene>
    <name evidence="1" type="ORF">HMPREF0397_0321</name>
</gene>